<dbReference type="InterPro" id="IPR011010">
    <property type="entry name" value="DNA_brk_join_enz"/>
</dbReference>
<dbReference type="EMBL" id="JANVFS010000078">
    <property type="protein sequence ID" value="KAJ4463265.1"/>
    <property type="molecule type" value="Genomic_DNA"/>
</dbReference>
<feature type="non-terminal residue" evidence="2">
    <location>
        <position position="137"/>
    </location>
</feature>
<keyword evidence="1" id="KW-0233">DNA recombination</keyword>
<evidence type="ECO:0000313" key="3">
    <source>
        <dbReference type="EMBL" id="KAJ4469118.1"/>
    </source>
</evidence>
<dbReference type="AlphaFoldDB" id="A0A9W9DD37"/>
<reference evidence="2" key="1">
    <citation type="submission" date="2022-08" db="EMBL/GenBank/DDBJ databases">
        <authorList>
            <consortium name="DOE Joint Genome Institute"/>
            <person name="Min B."/>
            <person name="Riley R."/>
            <person name="Sierra-Patev S."/>
            <person name="Naranjo-Ortiz M."/>
            <person name="Looney B."/>
            <person name="Konkel Z."/>
            <person name="Slot J.C."/>
            <person name="Sakamoto Y."/>
            <person name="Steenwyk J.L."/>
            <person name="Rokas A."/>
            <person name="Carro J."/>
            <person name="Camarero S."/>
            <person name="Ferreira P."/>
            <person name="Molpeceres G."/>
            <person name="Ruiz-Duenas F.J."/>
            <person name="Serrano A."/>
            <person name="Henrissat B."/>
            <person name="Drula E."/>
            <person name="Hughes K.W."/>
            <person name="Mata J.L."/>
            <person name="Ishikawa N.K."/>
            <person name="Vargas-Isla R."/>
            <person name="Ushijima S."/>
            <person name="Smith C.A."/>
            <person name="Ahrendt S."/>
            <person name="Andreopoulos W."/>
            <person name="He G."/>
            <person name="Labutti K."/>
            <person name="Lipzen A."/>
            <person name="Ng V."/>
            <person name="Sandor L."/>
            <person name="Barry K."/>
            <person name="Martinez A.T."/>
            <person name="Xiao Y."/>
            <person name="Gibbons J.G."/>
            <person name="Terashima K."/>
            <person name="Hibbett D.S."/>
            <person name="Grigoriev I.V."/>
        </authorList>
    </citation>
    <scope>NUCLEOTIDE SEQUENCE</scope>
    <source>
        <strain evidence="2">Sp2 HRB7682 ss15</strain>
    </source>
</reference>
<dbReference type="Gene3D" id="1.10.443.10">
    <property type="entry name" value="Intergrase catalytic core"/>
    <property type="match status" value="1"/>
</dbReference>
<proteinExistence type="predicted"/>
<dbReference type="GO" id="GO:0003677">
    <property type="term" value="F:DNA binding"/>
    <property type="evidence" value="ECO:0007669"/>
    <property type="project" value="InterPro"/>
</dbReference>
<name>A0A9W9DD37_9AGAR</name>
<dbReference type="GO" id="GO:0015074">
    <property type="term" value="P:DNA integration"/>
    <property type="evidence" value="ECO:0007669"/>
    <property type="project" value="InterPro"/>
</dbReference>
<dbReference type="SUPFAM" id="SSF56349">
    <property type="entry name" value="DNA breaking-rejoining enzymes"/>
    <property type="match status" value="1"/>
</dbReference>
<evidence type="ECO:0008006" key="5">
    <source>
        <dbReference type="Google" id="ProtNLM"/>
    </source>
</evidence>
<dbReference type="GO" id="GO:0006310">
    <property type="term" value="P:DNA recombination"/>
    <property type="evidence" value="ECO:0007669"/>
    <property type="project" value="UniProtKB-KW"/>
</dbReference>
<evidence type="ECO:0000313" key="2">
    <source>
        <dbReference type="EMBL" id="KAJ4463265.1"/>
    </source>
</evidence>
<sequence length="137" mass="16189">CIVRGIRAWLRMSGIRNGYLFPRIYGYDQLQSSSKHLSTRNFLKNFRKSLADIGEPPMLYTVHAFRRGGTQFLHEDKGFKLSKILRWGKWSTNLTYATILRYLIADTDLMRTPRSQIMLPDNDEYDTCRYCRRSCTH</sequence>
<organism evidence="2 4">
    <name type="scientific">Lentinula lateritia</name>
    <dbReference type="NCBI Taxonomy" id="40482"/>
    <lineage>
        <taxon>Eukaryota</taxon>
        <taxon>Fungi</taxon>
        <taxon>Dikarya</taxon>
        <taxon>Basidiomycota</taxon>
        <taxon>Agaricomycotina</taxon>
        <taxon>Agaricomycetes</taxon>
        <taxon>Agaricomycetidae</taxon>
        <taxon>Agaricales</taxon>
        <taxon>Marasmiineae</taxon>
        <taxon>Omphalotaceae</taxon>
        <taxon>Lentinula</taxon>
    </lineage>
</organism>
<dbReference type="EMBL" id="JANVFS010000036">
    <property type="protein sequence ID" value="KAJ4469118.1"/>
    <property type="molecule type" value="Genomic_DNA"/>
</dbReference>
<comment type="caution">
    <text evidence="2">The sequence shown here is derived from an EMBL/GenBank/DDBJ whole genome shotgun (WGS) entry which is preliminary data.</text>
</comment>
<dbReference type="Proteomes" id="UP001150238">
    <property type="component" value="Unassembled WGS sequence"/>
</dbReference>
<reference evidence="2" key="2">
    <citation type="journal article" date="2023" name="Proc. Natl. Acad. Sci. U.S.A.">
        <title>A global phylogenomic analysis of the shiitake genus Lentinula.</title>
        <authorList>
            <person name="Sierra-Patev S."/>
            <person name="Min B."/>
            <person name="Naranjo-Ortiz M."/>
            <person name="Looney B."/>
            <person name="Konkel Z."/>
            <person name="Slot J.C."/>
            <person name="Sakamoto Y."/>
            <person name="Steenwyk J.L."/>
            <person name="Rokas A."/>
            <person name="Carro J."/>
            <person name="Camarero S."/>
            <person name="Ferreira P."/>
            <person name="Molpeceres G."/>
            <person name="Ruiz-Duenas F.J."/>
            <person name="Serrano A."/>
            <person name="Henrissat B."/>
            <person name="Drula E."/>
            <person name="Hughes K.W."/>
            <person name="Mata J.L."/>
            <person name="Ishikawa N.K."/>
            <person name="Vargas-Isla R."/>
            <person name="Ushijima S."/>
            <person name="Smith C.A."/>
            <person name="Donoghue J."/>
            <person name="Ahrendt S."/>
            <person name="Andreopoulos W."/>
            <person name="He G."/>
            <person name="LaButti K."/>
            <person name="Lipzen A."/>
            <person name="Ng V."/>
            <person name="Riley R."/>
            <person name="Sandor L."/>
            <person name="Barry K."/>
            <person name="Martinez A.T."/>
            <person name="Xiao Y."/>
            <person name="Gibbons J.G."/>
            <person name="Terashima K."/>
            <person name="Grigoriev I.V."/>
            <person name="Hibbett D."/>
        </authorList>
    </citation>
    <scope>NUCLEOTIDE SEQUENCE</scope>
    <source>
        <strain evidence="2">Sp2 HRB7682 ss15</strain>
    </source>
</reference>
<accession>A0A9W9DD37</accession>
<protein>
    <recommendedName>
        <fullName evidence="5">Tyr recombinase domain-containing protein</fullName>
    </recommendedName>
</protein>
<gene>
    <name evidence="3" type="ORF">C8J55DRAFT_437414</name>
    <name evidence="2" type="ORF">C8J55DRAFT_444379</name>
</gene>
<evidence type="ECO:0000313" key="4">
    <source>
        <dbReference type="Proteomes" id="UP001150238"/>
    </source>
</evidence>
<evidence type="ECO:0000256" key="1">
    <source>
        <dbReference type="ARBA" id="ARBA00023172"/>
    </source>
</evidence>
<dbReference type="InterPro" id="IPR013762">
    <property type="entry name" value="Integrase-like_cat_sf"/>
</dbReference>